<dbReference type="Gene3D" id="1.10.357.10">
    <property type="entry name" value="Tetracycline Repressor, domain 2"/>
    <property type="match status" value="1"/>
</dbReference>
<evidence type="ECO:0000256" key="3">
    <source>
        <dbReference type="ARBA" id="ARBA00023163"/>
    </source>
</evidence>
<dbReference type="InterPro" id="IPR036271">
    <property type="entry name" value="Tet_transcr_reg_TetR-rel_C_sf"/>
</dbReference>
<dbReference type="EMBL" id="JAGIQL010000068">
    <property type="protein sequence ID" value="MBP0459306.1"/>
    <property type="molecule type" value="Genomic_DNA"/>
</dbReference>
<gene>
    <name evidence="6" type="ORF">JFN87_17600</name>
</gene>
<evidence type="ECO:0000256" key="4">
    <source>
        <dbReference type="PROSITE-ProRule" id="PRU00335"/>
    </source>
</evidence>
<dbReference type="Pfam" id="PF00440">
    <property type="entry name" value="TetR_N"/>
    <property type="match status" value="1"/>
</dbReference>
<evidence type="ECO:0000256" key="2">
    <source>
        <dbReference type="ARBA" id="ARBA00023125"/>
    </source>
</evidence>
<evidence type="ECO:0000256" key="1">
    <source>
        <dbReference type="ARBA" id="ARBA00023015"/>
    </source>
</evidence>
<evidence type="ECO:0000259" key="5">
    <source>
        <dbReference type="PROSITE" id="PS50977"/>
    </source>
</evidence>
<sequence length="189" mass="20327">MDGTAARRQALDAAERLFYERGIRAVGMDEIRTASGVSLKRLYQLFPAKDQLVQAYLERRDVAWRRRLADRVERASDPGERVLTVFDFLGEWFREPGFRGCAWINAHGELGATSPAVAALATAHKTAFRAYLAGLVAAAGLPDAATDHLLLLAEGAMVTAGVFGCARPAAQAREAAALLLAAYAGARTP</sequence>
<accession>A0A940RWI7</accession>
<dbReference type="InterPro" id="IPR001647">
    <property type="entry name" value="HTH_TetR"/>
</dbReference>
<keyword evidence="7" id="KW-1185">Reference proteome</keyword>
<proteinExistence type="predicted"/>
<keyword evidence="1" id="KW-0805">Transcription regulation</keyword>
<dbReference type="InterPro" id="IPR009057">
    <property type="entry name" value="Homeodomain-like_sf"/>
</dbReference>
<dbReference type="SUPFAM" id="SSF48498">
    <property type="entry name" value="Tetracyclin repressor-like, C-terminal domain"/>
    <property type="match status" value="1"/>
</dbReference>
<organism evidence="6 7">
    <name type="scientific">Streptomyces montanisoli</name>
    <dbReference type="NCBI Taxonomy" id="2798581"/>
    <lineage>
        <taxon>Bacteria</taxon>
        <taxon>Bacillati</taxon>
        <taxon>Actinomycetota</taxon>
        <taxon>Actinomycetes</taxon>
        <taxon>Kitasatosporales</taxon>
        <taxon>Streptomycetaceae</taxon>
        <taxon>Streptomyces</taxon>
    </lineage>
</organism>
<dbReference type="PANTHER" id="PTHR47506:SF1">
    <property type="entry name" value="HTH-TYPE TRANSCRIPTIONAL REGULATOR YJDC"/>
    <property type="match status" value="1"/>
</dbReference>
<dbReference type="SUPFAM" id="SSF46689">
    <property type="entry name" value="Homeodomain-like"/>
    <property type="match status" value="1"/>
</dbReference>
<keyword evidence="3" id="KW-0804">Transcription</keyword>
<dbReference type="Proteomes" id="UP000670475">
    <property type="component" value="Unassembled WGS sequence"/>
</dbReference>
<dbReference type="GO" id="GO:0003677">
    <property type="term" value="F:DNA binding"/>
    <property type="evidence" value="ECO:0007669"/>
    <property type="project" value="UniProtKB-UniRule"/>
</dbReference>
<feature type="DNA-binding region" description="H-T-H motif" evidence="4">
    <location>
        <begin position="27"/>
        <end position="46"/>
    </location>
</feature>
<evidence type="ECO:0000313" key="6">
    <source>
        <dbReference type="EMBL" id="MBP0459306.1"/>
    </source>
</evidence>
<protein>
    <submittedName>
        <fullName evidence="6">TetR/AcrR family transcriptional regulator</fullName>
    </submittedName>
</protein>
<keyword evidence="2 4" id="KW-0238">DNA-binding</keyword>
<dbReference type="PRINTS" id="PR00455">
    <property type="entry name" value="HTHTETR"/>
</dbReference>
<reference evidence="6" key="1">
    <citation type="submission" date="2021-03" db="EMBL/GenBank/DDBJ databases">
        <title>Whole genome sequence of Streptomyces bomunensis MMS17-BM035.</title>
        <authorList>
            <person name="Lee J.H."/>
        </authorList>
    </citation>
    <scope>NUCLEOTIDE SEQUENCE</scope>
    <source>
        <strain evidence="6">MMS17-BM035</strain>
    </source>
</reference>
<name>A0A940RWI7_9ACTN</name>
<dbReference type="PROSITE" id="PS50977">
    <property type="entry name" value="HTH_TETR_2"/>
    <property type="match status" value="1"/>
</dbReference>
<evidence type="ECO:0000313" key="7">
    <source>
        <dbReference type="Proteomes" id="UP000670475"/>
    </source>
</evidence>
<feature type="domain" description="HTH tetR-type" evidence="5">
    <location>
        <begin position="4"/>
        <end position="64"/>
    </location>
</feature>
<dbReference type="PANTHER" id="PTHR47506">
    <property type="entry name" value="TRANSCRIPTIONAL REGULATORY PROTEIN"/>
    <property type="match status" value="1"/>
</dbReference>
<comment type="caution">
    <text evidence="6">The sequence shown here is derived from an EMBL/GenBank/DDBJ whole genome shotgun (WGS) entry which is preliminary data.</text>
</comment>
<dbReference type="AlphaFoldDB" id="A0A940RWI7"/>
<dbReference type="RefSeq" id="WP_209341045.1">
    <property type="nucleotide sequence ID" value="NZ_JAGIQL010000068.1"/>
</dbReference>